<proteinExistence type="predicted"/>
<comment type="caution">
    <text evidence="2">The sequence shown here is derived from an EMBL/GenBank/DDBJ whole genome shotgun (WGS) entry which is preliminary data.</text>
</comment>
<evidence type="ECO:0000313" key="4">
    <source>
        <dbReference type="Proteomes" id="UP000663862"/>
    </source>
</evidence>
<organism evidence="2 4">
    <name type="scientific">Rotaria socialis</name>
    <dbReference type="NCBI Taxonomy" id="392032"/>
    <lineage>
        <taxon>Eukaryota</taxon>
        <taxon>Metazoa</taxon>
        <taxon>Spiralia</taxon>
        <taxon>Gnathifera</taxon>
        <taxon>Rotifera</taxon>
        <taxon>Eurotatoria</taxon>
        <taxon>Bdelloidea</taxon>
        <taxon>Philodinida</taxon>
        <taxon>Philodinidae</taxon>
        <taxon>Rotaria</taxon>
    </lineage>
</organism>
<sequence>MLSNYEENNTSAIIEPLARGVSAIRFDSGPPEASPLPSNHQSEQTEANLRSLNANGNNSVIPKATNAKGSSSNTVSYVFLQRTSTEHIETIVALLYVIFLIKDKDKENNDETDAAQRTRLKVFYTEIEDEFWKYWQYIYEDRLPKMLERITKCFDDKQALQNQTKDAIKLSEKEYKFIVLSLITIQQYKLDRRGESLANGSKYEVEYKASPPLNDHDALKLVVSFGKETFHIVSNYDAKSNSHQPGNHILRHSIREPLSYKSKPPKRGPKDPEVMLLFLLEIVRRRVIDHRQDKQYGGLKDDFHDLPVGLGIAMAYEFMKKDKFFENFWKTDGKYHMFTGDKTLRWNAFWAIHEHYKNEHLKSTPPEMIKKLLTERMTRLYSNCWNE</sequence>
<reference evidence="2" key="1">
    <citation type="submission" date="2021-02" db="EMBL/GenBank/DDBJ databases">
        <authorList>
            <person name="Nowell W R."/>
        </authorList>
    </citation>
    <scope>NUCLEOTIDE SEQUENCE</scope>
</reference>
<evidence type="ECO:0000313" key="3">
    <source>
        <dbReference type="EMBL" id="CAF4708814.1"/>
    </source>
</evidence>
<dbReference type="Proteomes" id="UP000663862">
    <property type="component" value="Unassembled WGS sequence"/>
</dbReference>
<gene>
    <name evidence="3" type="ORF">QYT958_LOCUS18231</name>
    <name evidence="2" type="ORF">TSG867_LOCUS388</name>
</gene>
<dbReference type="AlphaFoldDB" id="A0A820BGI4"/>
<name>A0A820BGI4_9BILA</name>
<accession>A0A820BGI4</accession>
<evidence type="ECO:0000313" key="2">
    <source>
        <dbReference type="EMBL" id="CAF4205835.1"/>
    </source>
</evidence>
<feature type="region of interest" description="Disordered" evidence="1">
    <location>
        <begin position="24"/>
        <end position="47"/>
    </location>
</feature>
<dbReference type="EMBL" id="CAJOBQ010000007">
    <property type="protein sequence ID" value="CAF4205835.1"/>
    <property type="molecule type" value="Genomic_DNA"/>
</dbReference>
<evidence type="ECO:0000256" key="1">
    <source>
        <dbReference type="SAM" id="MobiDB-lite"/>
    </source>
</evidence>
<dbReference type="Proteomes" id="UP000663848">
    <property type="component" value="Unassembled WGS sequence"/>
</dbReference>
<protein>
    <submittedName>
        <fullName evidence="2">Uncharacterized protein</fullName>
    </submittedName>
</protein>
<dbReference type="EMBL" id="CAJOBR010002860">
    <property type="protein sequence ID" value="CAF4708814.1"/>
    <property type="molecule type" value="Genomic_DNA"/>
</dbReference>
<feature type="compositionally biased region" description="Polar residues" evidence="1">
    <location>
        <begin position="36"/>
        <end position="47"/>
    </location>
</feature>